<comment type="similarity">
    <text evidence="1">Belongs to the bacterial solute-binding protein 7 family.</text>
</comment>
<evidence type="ECO:0000256" key="3">
    <source>
        <dbReference type="ARBA" id="ARBA00022729"/>
    </source>
</evidence>
<evidence type="ECO:0000313" key="5">
    <source>
        <dbReference type="Proteomes" id="UP000238196"/>
    </source>
</evidence>
<keyword evidence="3" id="KW-0732">Signal</keyword>
<protein>
    <submittedName>
        <fullName evidence="4">ABC transporter substrate-binding protein</fullName>
    </submittedName>
</protein>
<dbReference type="NCBIfam" id="TIGR00787">
    <property type="entry name" value="dctP"/>
    <property type="match status" value="1"/>
</dbReference>
<evidence type="ECO:0000256" key="1">
    <source>
        <dbReference type="ARBA" id="ARBA00009023"/>
    </source>
</evidence>
<reference evidence="4 5" key="1">
    <citation type="submission" date="2018-02" db="EMBL/GenBank/DDBJ databases">
        <title>novel marine gammaproteobacteria from coastal saline agro ecosystem.</title>
        <authorList>
            <person name="Krishnan R."/>
            <person name="Ramesh Kumar N."/>
        </authorList>
    </citation>
    <scope>NUCLEOTIDE SEQUENCE [LARGE SCALE GENOMIC DNA]</scope>
    <source>
        <strain evidence="4 5">228</strain>
    </source>
</reference>
<keyword evidence="2" id="KW-0813">Transport</keyword>
<dbReference type="InterPro" id="IPR004682">
    <property type="entry name" value="TRAP_DctP"/>
</dbReference>
<name>A0A2S5KL40_9PROT</name>
<dbReference type="Pfam" id="PF03480">
    <property type="entry name" value="DctP"/>
    <property type="match status" value="1"/>
</dbReference>
<accession>A0A2S5KL40</accession>
<dbReference type="Proteomes" id="UP000238196">
    <property type="component" value="Unassembled WGS sequence"/>
</dbReference>
<dbReference type="GO" id="GO:0055085">
    <property type="term" value="P:transmembrane transport"/>
    <property type="evidence" value="ECO:0007669"/>
    <property type="project" value="InterPro"/>
</dbReference>
<sequence length="350" mass="38770">MNLTSSPLHTGYPQAAVKRNHLLRFAPLMLAGSMLMASHGALALTAKLGTSLPETHPQTLGAKKFAELVKEKTHGEITIQVFPNAMLGNDVSMTSMAQAGTLEFTVPSTATLASLNDNFSIVSLPFQFDSEQQADKVLDGPAGKMLLDSLKAKQLDALDFWENGFRHITNSRRPITTLEDLQGLKVRTMQNNLYIDLFNDLKANAVPMPVNELFTALETGAVDGQENPYTVIYAQHFSDVQKYLSKTAHAYDALVLLASDNFMKQLTDAQRQAIHEAADEATVYERQTSRELNSKLLDELKQTMTINDVPASERQRMRDALQPLTKRYTERLDPAVVSAFEQALASSRQQ</sequence>
<proteinExistence type="inferred from homology"/>
<dbReference type="AlphaFoldDB" id="A0A2S5KL40"/>
<dbReference type="EMBL" id="PRLP01000084">
    <property type="protein sequence ID" value="PPC75554.1"/>
    <property type="molecule type" value="Genomic_DNA"/>
</dbReference>
<dbReference type="OrthoDB" id="8690069at2"/>
<dbReference type="InterPro" id="IPR038404">
    <property type="entry name" value="TRAP_DctP_sf"/>
</dbReference>
<dbReference type="PANTHER" id="PTHR33376">
    <property type="match status" value="1"/>
</dbReference>
<dbReference type="PANTHER" id="PTHR33376:SF7">
    <property type="entry name" value="C4-DICARBOXYLATE-BINDING PROTEIN DCTB"/>
    <property type="match status" value="1"/>
</dbReference>
<comment type="caution">
    <text evidence="4">The sequence shown here is derived from an EMBL/GenBank/DDBJ whole genome shotgun (WGS) entry which is preliminary data.</text>
</comment>
<dbReference type="NCBIfam" id="NF037995">
    <property type="entry name" value="TRAP_S1"/>
    <property type="match status" value="1"/>
</dbReference>
<gene>
    <name evidence="4" type="ORF">C4K68_19850</name>
</gene>
<dbReference type="GO" id="GO:0030288">
    <property type="term" value="C:outer membrane-bounded periplasmic space"/>
    <property type="evidence" value="ECO:0007669"/>
    <property type="project" value="InterPro"/>
</dbReference>
<dbReference type="CDD" id="cd13679">
    <property type="entry name" value="PBP2_TRAP_YiaO_like"/>
    <property type="match status" value="1"/>
</dbReference>
<dbReference type="InterPro" id="IPR018389">
    <property type="entry name" value="DctP_fam"/>
</dbReference>
<dbReference type="PIRSF" id="PIRSF006470">
    <property type="entry name" value="DctB"/>
    <property type="match status" value="1"/>
</dbReference>
<organism evidence="4 5">
    <name type="scientific">Proteobacteria bacterium 228</name>
    <dbReference type="NCBI Taxonomy" id="2083153"/>
    <lineage>
        <taxon>Bacteria</taxon>
        <taxon>Pseudomonadati</taxon>
        <taxon>Pseudomonadota</taxon>
    </lineage>
</organism>
<evidence type="ECO:0000256" key="2">
    <source>
        <dbReference type="ARBA" id="ARBA00022448"/>
    </source>
</evidence>
<dbReference type="Gene3D" id="3.40.190.170">
    <property type="entry name" value="Bacterial extracellular solute-binding protein, family 7"/>
    <property type="match status" value="1"/>
</dbReference>
<evidence type="ECO:0000313" key="4">
    <source>
        <dbReference type="EMBL" id="PPC75554.1"/>
    </source>
</evidence>
<dbReference type="SUPFAM" id="SSF53850">
    <property type="entry name" value="Periplasmic binding protein-like II"/>
    <property type="match status" value="1"/>
</dbReference>